<dbReference type="GO" id="GO:0005524">
    <property type="term" value="F:ATP binding"/>
    <property type="evidence" value="ECO:0007669"/>
    <property type="project" value="UniProtKB-KW"/>
</dbReference>
<dbReference type="InterPro" id="IPR003593">
    <property type="entry name" value="AAA+_ATPase"/>
</dbReference>
<name>A0A101HZ25_UNCT6</name>
<accession>A0A101HZ25</accession>
<dbReference type="GO" id="GO:0055085">
    <property type="term" value="P:transmembrane transport"/>
    <property type="evidence" value="ECO:0007669"/>
    <property type="project" value="UniProtKB-ARBA"/>
</dbReference>
<dbReference type="Pfam" id="PF00005">
    <property type="entry name" value="ABC_tran"/>
    <property type="match status" value="1"/>
</dbReference>
<dbReference type="InterPro" id="IPR003439">
    <property type="entry name" value="ABC_transporter-like_ATP-bd"/>
</dbReference>
<gene>
    <name evidence="5" type="ORF">XE03_1759</name>
</gene>
<dbReference type="FunFam" id="3.40.50.300:FF:000016">
    <property type="entry name" value="Oligopeptide ABC transporter ATP-binding component"/>
    <property type="match status" value="1"/>
</dbReference>
<keyword evidence="2" id="KW-0547">Nucleotide-binding</keyword>
<proteinExistence type="predicted"/>
<keyword evidence="1" id="KW-0813">Transport</keyword>
<dbReference type="InterPro" id="IPR013563">
    <property type="entry name" value="Oligopep_ABC_C"/>
</dbReference>
<dbReference type="GO" id="GO:0015833">
    <property type="term" value="P:peptide transport"/>
    <property type="evidence" value="ECO:0007669"/>
    <property type="project" value="InterPro"/>
</dbReference>
<dbReference type="AlphaFoldDB" id="A0A101HZ25"/>
<dbReference type="PROSITE" id="PS50893">
    <property type="entry name" value="ABC_TRANSPORTER_2"/>
    <property type="match status" value="1"/>
</dbReference>
<dbReference type="InterPro" id="IPR050319">
    <property type="entry name" value="ABC_transp_ATP-bind"/>
</dbReference>
<sequence>MVEEEKIVQIKNLVKYYPVEGKGFFRKVSSWLHAVDNISFDIYKGETLGLVGESGCGKTTVGKLLLKLLTPTSGEVYIDSVNIFDQMQCDEKKFRNNVQMIFQDAFSSFDKRKNVENIIKEPLLINNKAKRSDVKEKVAYYLSLVGLKPEVAGQFPHELSSGQKQSVGIARSLCLNPKFVVADEPISNVDVSVRAQILNLLKDLQERLSLTYLFISHDIRVVHYLANRIAVMYVGKIVEIAEGDELFINRYHPYTEALLSAVPVEDPYKRRDRQIIKGEVPSPVDPAPGCRFSPRCPYAIDKCKNEDPELIEKTPNHFVACFVDFIGTENLD</sequence>
<dbReference type="Proteomes" id="UP000053467">
    <property type="component" value="Unassembled WGS sequence"/>
</dbReference>
<dbReference type="SMART" id="SM00382">
    <property type="entry name" value="AAA"/>
    <property type="match status" value="1"/>
</dbReference>
<dbReference type="InterPro" id="IPR027417">
    <property type="entry name" value="P-loop_NTPase"/>
</dbReference>
<dbReference type="Pfam" id="PF08352">
    <property type="entry name" value="oligo_HPY"/>
    <property type="match status" value="1"/>
</dbReference>
<evidence type="ECO:0000313" key="5">
    <source>
        <dbReference type="EMBL" id="KUK86012.1"/>
    </source>
</evidence>
<dbReference type="CDD" id="cd03257">
    <property type="entry name" value="ABC_NikE_OppD_transporters"/>
    <property type="match status" value="1"/>
</dbReference>
<organism evidence="5 6">
    <name type="scientific">candidate division TA06 bacterium 34_109</name>
    <dbReference type="NCBI Taxonomy" id="1635277"/>
    <lineage>
        <taxon>Bacteria</taxon>
        <taxon>Bacteria division TA06</taxon>
    </lineage>
</organism>
<dbReference type="SUPFAM" id="SSF52540">
    <property type="entry name" value="P-loop containing nucleoside triphosphate hydrolases"/>
    <property type="match status" value="1"/>
</dbReference>
<dbReference type="PANTHER" id="PTHR43776">
    <property type="entry name" value="TRANSPORT ATP-BINDING PROTEIN"/>
    <property type="match status" value="1"/>
</dbReference>
<evidence type="ECO:0000256" key="1">
    <source>
        <dbReference type="ARBA" id="ARBA00022448"/>
    </source>
</evidence>
<feature type="domain" description="ABC transporter" evidence="4">
    <location>
        <begin position="8"/>
        <end position="259"/>
    </location>
</feature>
<dbReference type="PATRIC" id="fig|1635277.3.peg.1557"/>
<dbReference type="EMBL" id="LGGX01000032">
    <property type="protein sequence ID" value="KUK86012.1"/>
    <property type="molecule type" value="Genomic_DNA"/>
</dbReference>
<comment type="caution">
    <text evidence="5">The sequence shown here is derived from an EMBL/GenBank/DDBJ whole genome shotgun (WGS) entry which is preliminary data.</text>
</comment>
<reference evidence="6" key="1">
    <citation type="journal article" date="2015" name="MBio">
        <title>Genome-Resolved Metagenomic Analysis Reveals Roles for Candidate Phyla and Other Microbial Community Members in Biogeochemical Transformations in Oil Reservoirs.</title>
        <authorList>
            <person name="Hu P."/>
            <person name="Tom L."/>
            <person name="Singh A."/>
            <person name="Thomas B.C."/>
            <person name="Baker B.J."/>
            <person name="Piceno Y.M."/>
            <person name="Andersen G.L."/>
            <person name="Banfield J.F."/>
        </authorList>
    </citation>
    <scope>NUCLEOTIDE SEQUENCE [LARGE SCALE GENOMIC DNA]</scope>
</reference>
<evidence type="ECO:0000259" key="4">
    <source>
        <dbReference type="PROSITE" id="PS50893"/>
    </source>
</evidence>
<evidence type="ECO:0000313" key="6">
    <source>
        <dbReference type="Proteomes" id="UP000053467"/>
    </source>
</evidence>
<evidence type="ECO:0000256" key="3">
    <source>
        <dbReference type="ARBA" id="ARBA00022840"/>
    </source>
</evidence>
<dbReference type="GO" id="GO:0016887">
    <property type="term" value="F:ATP hydrolysis activity"/>
    <property type="evidence" value="ECO:0007669"/>
    <property type="project" value="InterPro"/>
</dbReference>
<dbReference type="Gene3D" id="3.40.50.300">
    <property type="entry name" value="P-loop containing nucleotide triphosphate hydrolases"/>
    <property type="match status" value="1"/>
</dbReference>
<evidence type="ECO:0000256" key="2">
    <source>
        <dbReference type="ARBA" id="ARBA00022741"/>
    </source>
</evidence>
<protein>
    <submittedName>
        <fullName evidence="5">Putative ABC transporter ATP-binding protein</fullName>
    </submittedName>
</protein>
<keyword evidence="3 5" id="KW-0067">ATP-binding</keyword>
<dbReference type="NCBIfam" id="TIGR01727">
    <property type="entry name" value="oligo_HPY"/>
    <property type="match status" value="1"/>
</dbReference>